<evidence type="ECO:0000256" key="1">
    <source>
        <dbReference type="ARBA" id="ARBA00004141"/>
    </source>
</evidence>
<dbReference type="PANTHER" id="PTHR48022">
    <property type="entry name" value="PLASTIDIC GLUCOSE TRANSPORTER 4"/>
    <property type="match status" value="1"/>
</dbReference>
<dbReference type="RefSeq" id="XP_058327702.1">
    <property type="nucleotide sequence ID" value="XM_058477357.1"/>
</dbReference>
<keyword evidence="9" id="KW-1185">Reference proteome</keyword>
<dbReference type="PROSITE" id="PS50850">
    <property type="entry name" value="MFS"/>
    <property type="match status" value="1"/>
</dbReference>
<feature type="domain" description="Major facilitator superfamily (MFS) profile" evidence="7">
    <location>
        <begin position="46"/>
        <end position="488"/>
    </location>
</feature>
<feature type="transmembrane region" description="Helical" evidence="6">
    <location>
        <begin position="436"/>
        <end position="454"/>
    </location>
</feature>
<evidence type="ECO:0000313" key="8">
    <source>
        <dbReference type="EMBL" id="KAJ5223519.1"/>
    </source>
</evidence>
<dbReference type="EMBL" id="JAPQKS010000006">
    <property type="protein sequence ID" value="KAJ5223519.1"/>
    <property type="molecule type" value="Genomic_DNA"/>
</dbReference>
<dbReference type="GO" id="GO:0005351">
    <property type="term" value="F:carbohydrate:proton symporter activity"/>
    <property type="evidence" value="ECO:0007669"/>
    <property type="project" value="TreeGrafter"/>
</dbReference>
<evidence type="ECO:0000313" key="9">
    <source>
        <dbReference type="Proteomes" id="UP001150941"/>
    </source>
</evidence>
<feature type="transmembrane region" description="Helical" evidence="6">
    <location>
        <begin position="394"/>
        <end position="416"/>
    </location>
</feature>
<dbReference type="Pfam" id="PF00083">
    <property type="entry name" value="Sugar_tr"/>
    <property type="match status" value="2"/>
</dbReference>
<dbReference type="Proteomes" id="UP001150941">
    <property type="component" value="Unassembled WGS sequence"/>
</dbReference>
<feature type="transmembrane region" description="Helical" evidence="6">
    <location>
        <begin position="157"/>
        <end position="183"/>
    </location>
</feature>
<dbReference type="InterPro" id="IPR050360">
    <property type="entry name" value="MFS_Sugar_Transporters"/>
</dbReference>
<feature type="transmembrane region" description="Helical" evidence="6">
    <location>
        <begin position="229"/>
        <end position="248"/>
    </location>
</feature>
<feature type="transmembrane region" description="Helical" evidence="6">
    <location>
        <begin position="466"/>
        <end position="484"/>
    </location>
</feature>
<evidence type="ECO:0000256" key="5">
    <source>
        <dbReference type="ARBA" id="ARBA00023136"/>
    </source>
</evidence>
<comment type="caution">
    <text evidence="8">The sequence shown here is derived from an EMBL/GenBank/DDBJ whole genome shotgun (WGS) entry which is preliminary data.</text>
</comment>
<proteinExistence type="inferred from homology"/>
<keyword evidence="4 6" id="KW-1133">Transmembrane helix</keyword>
<dbReference type="InterPro" id="IPR020846">
    <property type="entry name" value="MFS_dom"/>
</dbReference>
<dbReference type="InterPro" id="IPR036259">
    <property type="entry name" value="MFS_trans_sf"/>
</dbReference>
<dbReference type="Gene3D" id="1.20.1250.20">
    <property type="entry name" value="MFS general substrate transporter like domains"/>
    <property type="match status" value="1"/>
</dbReference>
<dbReference type="InterPro" id="IPR005828">
    <property type="entry name" value="MFS_sugar_transport-like"/>
</dbReference>
<evidence type="ECO:0000256" key="2">
    <source>
        <dbReference type="ARBA" id="ARBA00010992"/>
    </source>
</evidence>
<sequence length="526" mass="56764">MRSFDESFEADDTVSLKRCPKNPTIPNVSLTDLHKTPGSTAAMLRLSIWIAFAAWIANFDNGYTGTVIIMPSYKKAFGSCSNLMEPKTGLVVEQCFLTALQQSMISLNYLFIGIGGGLSGVTGRFFGRRGSIQIGCVLAIIGAAGMLGTGGRGAGSFVHYMVCRCISAAGIGLLVASAVTYGAECIVAQKRGFSLGVYNLGLALGNVASSAVCAGSARLEPGNNWQWKTPILCQIPLGFILGTGILMFPESPRWILGNNPNKEGEARKAFAALYHMDPYSPAITAQIENVKAHIKTEQATLRSTSWYQIYHKSQLRRTLASALIMVGLSITGIQFVQPYATTFLRGVGLSDPYLVNVIIGVCILGGLMPWALDFCMLILSSVSTALGQDETSKIVIVVLLGIWAFIFGGTIAPTAGLASVEMHSVSLRTYGQANTTIFYGIFSFGATFWTPYMLDADHGNMGPNVGYFYAGVTVVIAVLIFFLVPETGCLTLEQIDELWSSRIKPWQTSMTGNRQMVRSRSQELQE</sequence>
<dbReference type="SUPFAM" id="SSF103473">
    <property type="entry name" value="MFS general substrate transporter"/>
    <property type="match status" value="1"/>
</dbReference>
<reference evidence="8" key="2">
    <citation type="journal article" date="2023" name="IMA Fungus">
        <title>Comparative genomic study of the Penicillium genus elucidates a diverse pangenome and 15 lateral gene transfer events.</title>
        <authorList>
            <person name="Petersen C."/>
            <person name="Sorensen T."/>
            <person name="Nielsen M.R."/>
            <person name="Sondergaard T.E."/>
            <person name="Sorensen J.L."/>
            <person name="Fitzpatrick D.A."/>
            <person name="Frisvad J.C."/>
            <person name="Nielsen K.L."/>
        </authorList>
    </citation>
    <scope>NUCLEOTIDE SEQUENCE</scope>
    <source>
        <strain evidence="8">IBT 19713</strain>
    </source>
</reference>
<keyword evidence="5 6" id="KW-0472">Membrane</keyword>
<evidence type="ECO:0000256" key="4">
    <source>
        <dbReference type="ARBA" id="ARBA00022989"/>
    </source>
</evidence>
<dbReference type="GeneID" id="83204660"/>
<name>A0A9W9TIB0_9EURO</name>
<comment type="similarity">
    <text evidence="2">Belongs to the major facilitator superfamily. Sugar transporter (TC 2.A.1.1) family.</text>
</comment>
<dbReference type="PANTHER" id="PTHR48022:SF2">
    <property type="entry name" value="PLASTIDIC GLUCOSE TRANSPORTER 4"/>
    <property type="match status" value="1"/>
</dbReference>
<accession>A0A9W9TIB0</accession>
<evidence type="ECO:0000256" key="3">
    <source>
        <dbReference type="ARBA" id="ARBA00022692"/>
    </source>
</evidence>
<comment type="subcellular location">
    <subcellularLocation>
        <location evidence="1">Membrane</location>
        <topology evidence="1">Multi-pass membrane protein</topology>
    </subcellularLocation>
</comment>
<evidence type="ECO:0000259" key="7">
    <source>
        <dbReference type="PROSITE" id="PS50850"/>
    </source>
</evidence>
<feature type="transmembrane region" description="Helical" evidence="6">
    <location>
        <begin position="195"/>
        <end position="217"/>
    </location>
</feature>
<dbReference type="GO" id="GO:0016020">
    <property type="term" value="C:membrane"/>
    <property type="evidence" value="ECO:0007669"/>
    <property type="project" value="UniProtKB-SubCell"/>
</dbReference>
<protein>
    <recommendedName>
        <fullName evidence="7">Major facilitator superfamily (MFS) profile domain-containing protein</fullName>
    </recommendedName>
</protein>
<reference evidence="8" key="1">
    <citation type="submission" date="2022-11" db="EMBL/GenBank/DDBJ databases">
        <authorList>
            <person name="Petersen C."/>
        </authorList>
    </citation>
    <scope>NUCLEOTIDE SEQUENCE</scope>
    <source>
        <strain evidence="8">IBT 19713</strain>
    </source>
</reference>
<feature type="transmembrane region" description="Helical" evidence="6">
    <location>
        <begin position="107"/>
        <end position="127"/>
    </location>
</feature>
<feature type="transmembrane region" description="Helical" evidence="6">
    <location>
        <begin position="318"/>
        <end position="337"/>
    </location>
</feature>
<organism evidence="8 9">
    <name type="scientific">Penicillium chermesinum</name>
    <dbReference type="NCBI Taxonomy" id="63820"/>
    <lineage>
        <taxon>Eukaryota</taxon>
        <taxon>Fungi</taxon>
        <taxon>Dikarya</taxon>
        <taxon>Ascomycota</taxon>
        <taxon>Pezizomycotina</taxon>
        <taxon>Eurotiomycetes</taxon>
        <taxon>Eurotiomycetidae</taxon>
        <taxon>Eurotiales</taxon>
        <taxon>Aspergillaceae</taxon>
        <taxon>Penicillium</taxon>
    </lineage>
</organism>
<dbReference type="OrthoDB" id="6133115at2759"/>
<feature type="transmembrane region" description="Helical" evidence="6">
    <location>
        <begin position="134"/>
        <end position="151"/>
    </location>
</feature>
<gene>
    <name evidence="8" type="ORF">N7468_008061</name>
</gene>
<evidence type="ECO:0000256" key="6">
    <source>
        <dbReference type="SAM" id="Phobius"/>
    </source>
</evidence>
<feature type="transmembrane region" description="Helical" evidence="6">
    <location>
        <begin position="357"/>
        <end position="382"/>
    </location>
</feature>
<keyword evidence="3 6" id="KW-0812">Transmembrane</keyword>
<dbReference type="AlphaFoldDB" id="A0A9W9TIB0"/>